<feature type="domain" description="TonB-dependent receptor-like beta-barrel" evidence="10">
    <location>
        <begin position="430"/>
        <end position="898"/>
    </location>
</feature>
<dbReference type="PANTHER" id="PTHR47234">
    <property type="match status" value="1"/>
</dbReference>
<evidence type="ECO:0000259" key="11">
    <source>
        <dbReference type="Pfam" id="PF07715"/>
    </source>
</evidence>
<evidence type="ECO:0000256" key="5">
    <source>
        <dbReference type="ARBA" id="ARBA00023077"/>
    </source>
</evidence>
<dbReference type="PROSITE" id="PS52016">
    <property type="entry name" value="TONB_DEPENDENT_REC_3"/>
    <property type="match status" value="1"/>
</dbReference>
<dbReference type="Gene3D" id="2.40.170.20">
    <property type="entry name" value="TonB-dependent receptor, beta-barrel domain"/>
    <property type="match status" value="1"/>
</dbReference>
<dbReference type="GO" id="GO:0009279">
    <property type="term" value="C:cell outer membrane"/>
    <property type="evidence" value="ECO:0007669"/>
    <property type="project" value="UniProtKB-SubCell"/>
</dbReference>
<dbReference type="InterPro" id="IPR008969">
    <property type="entry name" value="CarboxyPept-like_regulatory"/>
</dbReference>
<evidence type="ECO:0000313" key="13">
    <source>
        <dbReference type="Proteomes" id="UP000032049"/>
    </source>
</evidence>
<keyword evidence="13" id="KW-1185">Reference proteome</keyword>
<dbReference type="PROSITE" id="PS51257">
    <property type="entry name" value="PROKAR_LIPOPROTEIN"/>
    <property type="match status" value="1"/>
</dbReference>
<keyword evidence="2 8" id="KW-0813">Transport</keyword>
<dbReference type="Pfam" id="PF00593">
    <property type="entry name" value="TonB_dep_Rec_b-barrel"/>
    <property type="match status" value="1"/>
</dbReference>
<dbReference type="InterPro" id="IPR039426">
    <property type="entry name" value="TonB-dep_rcpt-like"/>
</dbReference>
<dbReference type="InterPro" id="IPR036942">
    <property type="entry name" value="Beta-barrel_TonB_sf"/>
</dbReference>
<dbReference type="SUPFAM" id="SSF56935">
    <property type="entry name" value="Porins"/>
    <property type="match status" value="1"/>
</dbReference>
<dbReference type="Gene3D" id="2.170.130.10">
    <property type="entry name" value="TonB-dependent receptor, plug domain"/>
    <property type="match status" value="1"/>
</dbReference>
<dbReference type="SUPFAM" id="SSF49464">
    <property type="entry name" value="Carboxypeptidase regulatory domain-like"/>
    <property type="match status" value="1"/>
</dbReference>
<protein>
    <recommendedName>
        <fullName evidence="14">TonB-dependent receptor</fullName>
    </recommendedName>
</protein>
<evidence type="ECO:0000256" key="6">
    <source>
        <dbReference type="ARBA" id="ARBA00023136"/>
    </source>
</evidence>
<dbReference type="AlphaFoldDB" id="A0A0D0FTT9"/>
<dbReference type="InterPro" id="IPR037066">
    <property type="entry name" value="Plug_dom_sf"/>
</dbReference>
<evidence type="ECO:0000256" key="9">
    <source>
        <dbReference type="RuleBase" id="RU003357"/>
    </source>
</evidence>
<dbReference type="PANTHER" id="PTHR47234:SF3">
    <property type="entry name" value="SECRETIN_TONB SHORT N-TERMINAL DOMAIN-CONTAINING PROTEIN"/>
    <property type="match status" value="1"/>
</dbReference>
<organism evidence="12 13">
    <name type="scientific">Pedobacter lusitanus</name>
    <dbReference type="NCBI Taxonomy" id="1503925"/>
    <lineage>
        <taxon>Bacteria</taxon>
        <taxon>Pseudomonadati</taxon>
        <taxon>Bacteroidota</taxon>
        <taxon>Sphingobacteriia</taxon>
        <taxon>Sphingobacteriales</taxon>
        <taxon>Sphingobacteriaceae</taxon>
        <taxon>Pedobacter</taxon>
    </lineage>
</organism>
<dbReference type="RefSeq" id="WP_041884061.1">
    <property type="nucleotide sequence ID" value="NZ_CP157278.1"/>
</dbReference>
<keyword evidence="4 8" id="KW-0812">Transmembrane</keyword>
<proteinExistence type="inferred from homology"/>
<feature type="domain" description="TonB-dependent receptor plug" evidence="11">
    <location>
        <begin position="124"/>
        <end position="243"/>
    </location>
</feature>
<dbReference type="STRING" id="1503925.TH53_18265"/>
<evidence type="ECO:0008006" key="14">
    <source>
        <dbReference type="Google" id="ProtNLM"/>
    </source>
</evidence>
<evidence type="ECO:0000256" key="7">
    <source>
        <dbReference type="ARBA" id="ARBA00023237"/>
    </source>
</evidence>
<comment type="subcellular location">
    <subcellularLocation>
        <location evidence="1 8">Cell outer membrane</location>
        <topology evidence="1 8">Multi-pass membrane protein</topology>
    </subcellularLocation>
</comment>
<comment type="caution">
    <text evidence="12">The sequence shown here is derived from an EMBL/GenBank/DDBJ whole genome shotgun (WGS) entry which is preliminary data.</text>
</comment>
<keyword evidence="3 8" id="KW-1134">Transmembrane beta strand</keyword>
<keyword evidence="6 8" id="KW-0472">Membrane</keyword>
<dbReference type="Proteomes" id="UP000032049">
    <property type="component" value="Unassembled WGS sequence"/>
</dbReference>
<dbReference type="EMBL" id="JXRA01000080">
    <property type="protein sequence ID" value="KIO75839.1"/>
    <property type="molecule type" value="Genomic_DNA"/>
</dbReference>
<keyword evidence="5 9" id="KW-0798">TonB box</keyword>
<evidence type="ECO:0000256" key="4">
    <source>
        <dbReference type="ARBA" id="ARBA00022692"/>
    </source>
</evidence>
<gene>
    <name evidence="12" type="ORF">TH53_18265</name>
</gene>
<dbReference type="InterPro" id="IPR000531">
    <property type="entry name" value="Beta-barrel_TonB"/>
</dbReference>
<evidence type="ECO:0000313" key="12">
    <source>
        <dbReference type="EMBL" id="KIO75839.1"/>
    </source>
</evidence>
<name>A0A0D0FTT9_9SPHI</name>
<evidence type="ECO:0000256" key="1">
    <source>
        <dbReference type="ARBA" id="ARBA00004571"/>
    </source>
</evidence>
<dbReference type="OrthoDB" id="9805434at2"/>
<dbReference type="InterPro" id="IPR012910">
    <property type="entry name" value="Plug_dom"/>
</dbReference>
<sequence length="961" mass="104623">MIKILLKTVFIVFFTVISCQLSAQILKGKVTDSTGLFIPGATIQVIGHKLGTSTDANGKYAIKFPKTGTYRIRVSFTGYQNTETDIQMDSISKTMDFALSDTKTLLQNVVVIGSRSSVPRTNIESVVPVDLITSKDVKTFAQVDLTQILNYVAPSFSSNRQTVADGTDHIDPASLRGLGPDQVLVLVNGKRRHTTALVNINGTFGRGSVGTDLNSIPVSAIERIEVLRDGAAAQYGSDAIAGVINIVLKKVTPYSFSTSFGQSDSKALGRNFSDGRTFQADFSKGWAFRNDKGFINLAGQYINREYTNRGGLDTRPLLYSAAPTKGALESEATFEARYASLKAADDARATANGLDRNNMRVGNSDSKNGGFFLNGQYNFNKNSNLYFATGYTHKTGSAAGFFRLPTQTTQIDLTLFPNGFLPFIDTKINDLSFSVGSKGKIGTWDYDISNTSGQNTIKFNINNTVNASLPLGTSPTSFYAGELLFRQNTSNLDLNKKYEFDGGLMTSLNTAFGGEFRIDNYQIKAGDELSYSFGQPSAGIPGRMVGTSFTAAGAQVFPGFKPGNAIDKSRNNVSAYADFEAEFGPRVLLEAAGRYENYSDFGSNFSYKFTGKIKLFGDISLRGAYATGFRAPSLHQRYFNNESTQFVAGNPTQVLTVNNDNAIVSQFGVGSLKPEISRSGSLGLAGKIAKTFTFTIDAYNIDIKDRIVFSSQYARERTSSGALIPTGVVNQILNTVDPNAQVNSVQFFTNAITTNTAGLDVVLTNRFNLGTKSNLLLTVAGNLNKTVVRSINGSDKIESDPTLKAKLFDRLERSRYESSVPKNKLNITANYTIDKLSLVIRTVRFGEVTYLNAIDPTVAANNLPAELDQTFNPKWITDFSVSYAANKSLTLTIGANNVFDIYPDKLYINPRNNENNLSGISTDNYTGGLDNTSNGRFLYPRAISQFGYSGRYVYGKIACTF</sequence>
<dbReference type="Gene3D" id="2.60.40.1120">
    <property type="entry name" value="Carboxypeptidase-like, regulatory domain"/>
    <property type="match status" value="1"/>
</dbReference>
<dbReference type="Pfam" id="PF13715">
    <property type="entry name" value="CarbopepD_reg_2"/>
    <property type="match status" value="1"/>
</dbReference>
<accession>A0A0D0FTT9</accession>
<evidence type="ECO:0000259" key="10">
    <source>
        <dbReference type="Pfam" id="PF00593"/>
    </source>
</evidence>
<comment type="similarity">
    <text evidence="8 9">Belongs to the TonB-dependent receptor family.</text>
</comment>
<evidence type="ECO:0000256" key="8">
    <source>
        <dbReference type="PROSITE-ProRule" id="PRU01360"/>
    </source>
</evidence>
<dbReference type="Pfam" id="PF07715">
    <property type="entry name" value="Plug"/>
    <property type="match status" value="1"/>
</dbReference>
<keyword evidence="7 8" id="KW-0998">Cell outer membrane</keyword>
<evidence type="ECO:0000256" key="2">
    <source>
        <dbReference type="ARBA" id="ARBA00022448"/>
    </source>
</evidence>
<evidence type="ECO:0000256" key="3">
    <source>
        <dbReference type="ARBA" id="ARBA00022452"/>
    </source>
</evidence>
<reference evidence="12 13" key="1">
    <citation type="submission" date="2015-01" db="EMBL/GenBank/DDBJ databases">
        <title>Draft genome sequence of Pedobacter sp. NL19 isolated from sludge of an effluent treatment pond in an abandoned uranium mine.</title>
        <authorList>
            <person name="Santos T."/>
            <person name="Caetano T."/>
            <person name="Covas C."/>
            <person name="Cruz A."/>
            <person name="Mendo S."/>
        </authorList>
    </citation>
    <scope>NUCLEOTIDE SEQUENCE [LARGE SCALE GENOMIC DNA]</scope>
    <source>
        <strain evidence="12 13">NL19</strain>
    </source>
</reference>